<evidence type="ECO:0000313" key="1">
    <source>
        <dbReference type="EMBL" id="KAA0060536.1"/>
    </source>
</evidence>
<name>A0A5A7V224_CUCMM</name>
<evidence type="ECO:0000313" key="4">
    <source>
        <dbReference type="Proteomes" id="UP000321947"/>
    </source>
</evidence>
<dbReference type="EMBL" id="SSTD01016540">
    <property type="protein sequence ID" value="TYK00779.1"/>
    <property type="molecule type" value="Genomic_DNA"/>
</dbReference>
<sequence>MHKNVGESENIVRKGYTDVFRSVGPPVRKSESGEAFLTREQHGIGNASPDVVFPDAVENTSLDVVFGNETTGVGKSSPDVVFFDSYRSVGNDFF</sequence>
<proteinExistence type="predicted"/>
<accession>A0A5A7V224</accession>
<comment type="caution">
    <text evidence="1">The sequence shown here is derived from an EMBL/GenBank/DDBJ whole genome shotgun (WGS) entry which is preliminary data.</text>
</comment>
<reference evidence="3 4" key="1">
    <citation type="submission" date="2019-08" db="EMBL/GenBank/DDBJ databases">
        <title>Draft genome sequences of two oriental melons (Cucumis melo L. var makuwa).</title>
        <authorList>
            <person name="Kwon S.-Y."/>
        </authorList>
    </citation>
    <scope>NUCLEOTIDE SEQUENCE [LARGE SCALE GENOMIC DNA]</scope>
    <source>
        <strain evidence="4">cv. Chang Bougi</strain>
        <strain evidence="3">cv. SW 3</strain>
        <tissue evidence="1">Leaf</tissue>
    </source>
</reference>
<dbReference type="Proteomes" id="UP000321947">
    <property type="component" value="Unassembled WGS sequence"/>
</dbReference>
<organism evidence="1 3">
    <name type="scientific">Cucumis melo var. makuwa</name>
    <name type="common">Oriental melon</name>
    <dbReference type="NCBI Taxonomy" id="1194695"/>
    <lineage>
        <taxon>Eukaryota</taxon>
        <taxon>Viridiplantae</taxon>
        <taxon>Streptophyta</taxon>
        <taxon>Embryophyta</taxon>
        <taxon>Tracheophyta</taxon>
        <taxon>Spermatophyta</taxon>
        <taxon>Magnoliopsida</taxon>
        <taxon>eudicotyledons</taxon>
        <taxon>Gunneridae</taxon>
        <taxon>Pentapetalae</taxon>
        <taxon>rosids</taxon>
        <taxon>fabids</taxon>
        <taxon>Cucurbitales</taxon>
        <taxon>Cucurbitaceae</taxon>
        <taxon>Benincaseae</taxon>
        <taxon>Cucumis</taxon>
    </lineage>
</organism>
<protein>
    <submittedName>
        <fullName evidence="1">Uncharacterized protein</fullName>
    </submittedName>
</protein>
<dbReference type="AlphaFoldDB" id="A0A5A7V224"/>
<dbReference type="EMBL" id="SSTE01005668">
    <property type="protein sequence ID" value="KAA0060536.1"/>
    <property type="molecule type" value="Genomic_DNA"/>
</dbReference>
<gene>
    <name evidence="2" type="ORF">E5676_scaffold420G00470</name>
    <name evidence="1" type="ORF">E6C27_scaffold22G003970</name>
</gene>
<dbReference type="Proteomes" id="UP000321393">
    <property type="component" value="Unassembled WGS sequence"/>
</dbReference>
<evidence type="ECO:0000313" key="2">
    <source>
        <dbReference type="EMBL" id="TYK00779.1"/>
    </source>
</evidence>
<evidence type="ECO:0000313" key="3">
    <source>
        <dbReference type="Proteomes" id="UP000321393"/>
    </source>
</evidence>